<sequence length="66" mass="7772">MTFDPFEYLPYSTKDVRPGHLSVGFGIYLHHRDVIGLTKGVMHIEEFYRGKPVLIGKPKRYKHQRN</sequence>
<name>A0ABW2DLW3_9BACT</name>
<keyword evidence="2" id="KW-1185">Reference proteome</keyword>
<gene>
    <name evidence="1" type="ORF">ACFQHR_10485</name>
</gene>
<evidence type="ECO:0000313" key="2">
    <source>
        <dbReference type="Proteomes" id="UP001596405"/>
    </source>
</evidence>
<dbReference type="RefSeq" id="WP_153042187.1">
    <property type="nucleotide sequence ID" value="NZ_JBHSYQ010000004.1"/>
</dbReference>
<proteinExistence type="predicted"/>
<organism evidence="1 2">
    <name type="scientific">Rufibacter roseus</name>
    <dbReference type="NCBI Taxonomy" id="1567108"/>
    <lineage>
        <taxon>Bacteria</taxon>
        <taxon>Pseudomonadati</taxon>
        <taxon>Bacteroidota</taxon>
        <taxon>Cytophagia</taxon>
        <taxon>Cytophagales</taxon>
        <taxon>Hymenobacteraceae</taxon>
        <taxon>Rufibacter</taxon>
    </lineage>
</organism>
<reference evidence="2" key="1">
    <citation type="journal article" date="2019" name="Int. J. Syst. Evol. Microbiol.">
        <title>The Global Catalogue of Microorganisms (GCM) 10K type strain sequencing project: providing services to taxonomists for standard genome sequencing and annotation.</title>
        <authorList>
            <consortium name="The Broad Institute Genomics Platform"/>
            <consortium name="The Broad Institute Genome Sequencing Center for Infectious Disease"/>
            <person name="Wu L."/>
            <person name="Ma J."/>
        </authorList>
    </citation>
    <scope>NUCLEOTIDE SEQUENCE [LARGE SCALE GENOMIC DNA]</scope>
    <source>
        <strain evidence="2">CGMCC 4.7393</strain>
    </source>
</reference>
<accession>A0ABW2DLW3</accession>
<evidence type="ECO:0000313" key="1">
    <source>
        <dbReference type="EMBL" id="MFC6998053.1"/>
    </source>
</evidence>
<dbReference type="EMBL" id="JBHSYQ010000004">
    <property type="protein sequence ID" value="MFC6998053.1"/>
    <property type="molecule type" value="Genomic_DNA"/>
</dbReference>
<comment type="caution">
    <text evidence="1">The sequence shown here is derived from an EMBL/GenBank/DDBJ whole genome shotgun (WGS) entry which is preliminary data.</text>
</comment>
<dbReference type="Proteomes" id="UP001596405">
    <property type="component" value="Unassembled WGS sequence"/>
</dbReference>
<protein>
    <submittedName>
        <fullName evidence="1">Uncharacterized protein</fullName>
    </submittedName>
</protein>